<dbReference type="Pfam" id="PF00356">
    <property type="entry name" value="LacI"/>
    <property type="match status" value="1"/>
</dbReference>
<dbReference type="InterPro" id="IPR046335">
    <property type="entry name" value="LacI/GalR-like_sensor"/>
</dbReference>
<evidence type="ECO:0000313" key="5">
    <source>
        <dbReference type="EMBL" id="NHC37292.1"/>
    </source>
</evidence>
<evidence type="ECO:0000256" key="1">
    <source>
        <dbReference type="ARBA" id="ARBA00023015"/>
    </source>
</evidence>
<dbReference type="GO" id="GO:0003700">
    <property type="term" value="F:DNA-binding transcription factor activity"/>
    <property type="evidence" value="ECO:0007669"/>
    <property type="project" value="TreeGrafter"/>
</dbReference>
<evidence type="ECO:0000256" key="2">
    <source>
        <dbReference type="ARBA" id="ARBA00023125"/>
    </source>
</evidence>
<keyword evidence="1" id="KW-0805">Transcription regulation</keyword>
<dbReference type="InterPro" id="IPR028082">
    <property type="entry name" value="Peripla_BP_I"/>
</dbReference>
<keyword evidence="3" id="KW-0804">Transcription</keyword>
<dbReference type="SMART" id="SM00354">
    <property type="entry name" value="HTH_LACI"/>
    <property type="match status" value="1"/>
</dbReference>
<evidence type="ECO:0000259" key="4">
    <source>
        <dbReference type="PROSITE" id="PS50932"/>
    </source>
</evidence>
<gene>
    <name evidence="5" type="ORF">QH73_0022075</name>
</gene>
<organism evidence="5 6">
    <name type="scientific">Scytonema millei VB511283</name>
    <dbReference type="NCBI Taxonomy" id="1245923"/>
    <lineage>
        <taxon>Bacteria</taxon>
        <taxon>Bacillati</taxon>
        <taxon>Cyanobacteriota</taxon>
        <taxon>Cyanophyceae</taxon>
        <taxon>Nostocales</taxon>
        <taxon>Scytonemataceae</taxon>
        <taxon>Scytonema</taxon>
    </lineage>
</organism>
<dbReference type="Pfam" id="PF13377">
    <property type="entry name" value="Peripla_BP_3"/>
    <property type="match status" value="1"/>
</dbReference>
<dbReference type="SUPFAM" id="SSF53822">
    <property type="entry name" value="Periplasmic binding protein-like I"/>
    <property type="match status" value="1"/>
</dbReference>
<dbReference type="AlphaFoldDB" id="A0A9X5I765"/>
<dbReference type="Gene3D" id="1.10.260.40">
    <property type="entry name" value="lambda repressor-like DNA-binding domains"/>
    <property type="match status" value="1"/>
</dbReference>
<accession>A0A9X5I765</accession>
<dbReference type="InterPro" id="IPR000843">
    <property type="entry name" value="HTH_LacI"/>
</dbReference>
<dbReference type="RefSeq" id="WP_039716137.1">
    <property type="nucleotide sequence ID" value="NZ_JTJC03000007.1"/>
</dbReference>
<comment type="caution">
    <text evidence="5">The sequence shown here is derived from an EMBL/GenBank/DDBJ whole genome shotgun (WGS) entry which is preliminary data.</text>
</comment>
<dbReference type="SUPFAM" id="SSF47413">
    <property type="entry name" value="lambda repressor-like DNA-binding domains"/>
    <property type="match status" value="1"/>
</dbReference>
<keyword evidence="2" id="KW-0238">DNA-binding</keyword>
<dbReference type="PANTHER" id="PTHR30146">
    <property type="entry name" value="LACI-RELATED TRANSCRIPTIONAL REPRESSOR"/>
    <property type="match status" value="1"/>
</dbReference>
<name>A0A9X5I765_9CYAN</name>
<dbReference type="PROSITE" id="PS50932">
    <property type="entry name" value="HTH_LACI_2"/>
    <property type="match status" value="1"/>
</dbReference>
<dbReference type="EMBL" id="JTJC03000007">
    <property type="protein sequence ID" value="NHC37292.1"/>
    <property type="molecule type" value="Genomic_DNA"/>
</dbReference>
<dbReference type="GO" id="GO:0000976">
    <property type="term" value="F:transcription cis-regulatory region binding"/>
    <property type="evidence" value="ECO:0007669"/>
    <property type="project" value="TreeGrafter"/>
</dbReference>
<dbReference type="CDD" id="cd06279">
    <property type="entry name" value="PBP1_LacI-like"/>
    <property type="match status" value="1"/>
</dbReference>
<protein>
    <submittedName>
        <fullName evidence="5">Substrate-binding domain-containing protein</fullName>
    </submittedName>
</protein>
<dbReference type="Gene3D" id="3.40.50.2300">
    <property type="match status" value="2"/>
</dbReference>
<dbReference type="PANTHER" id="PTHR30146:SF138">
    <property type="entry name" value="TRANSCRIPTIONAL REGULATORY PROTEIN"/>
    <property type="match status" value="1"/>
</dbReference>
<dbReference type="InterPro" id="IPR010982">
    <property type="entry name" value="Lambda_DNA-bd_dom_sf"/>
</dbReference>
<dbReference type="CDD" id="cd01392">
    <property type="entry name" value="HTH_LacI"/>
    <property type="match status" value="1"/>
</dbReference>
<reference evidence="5 6" key="1">
    <citation type="journal article" date="2015" name="Genome Announc.">
        <title>Draft Genome Sequence of the Terrestrial Cyanobacterium Scytonema millei VB511283, Isolated from Eastern India.</title>
        <authorList>
            <person name="Sen D."/>
            <person name="Chandrababunaidu M.M."/>
            <person name="Singh D."/>
            <person name="Sanghi N."/>
            <person name="Ghorai A."/>
            <person name="Mishra G.P."/>
            <person name="Madduluri M."/>
            <person name="Adhikary S.P."/>
            <person name="Tripathy S."/>
        </authorList>
    </citation>
    <scope>NUCLEOTIDE SEQUENCE [LARGE SCALE GENOMIC DNA]</scope>
    <source>
        <strain evidence="5 6">VB511283</strain>
    </source>
</reference>
<keyword evidence="6" id="KW-1185">Reference proteome</keyword>
<sequence length="370" mass="39533">MKQSKARKSITLLDVARAAGVSRTTVSNAFNRPDQLSPEVQQKVLAVAKELGYAGPNPMARMLRTGQTGAIGLIFSEALPYAFNDPVSIAFLQGVSKVCERVKASLLIVPALDSDVAQQTIQQAAVDGFILYCIPDESEAVVRVLDRQLPVVAVDQPELKGIPFIGIDDRQAARTAALHLLSLNRRHLGIIAMDFHNDSYAGPVDPQRLKSAIFRNALHRWWGYADAIRDAGIDPTLVPIEESPNSNGVDGAFAAAIALLQRHPRPTGILAMSDILALGALRAAEHLGLKVPEDVAIVGFDGIPLAAQVRPALTTIQQPLVEKGAIAAEILLGIPNKKTTHILETKLVVRQSSSKGSREQGAGSRVGSGE</sequence>
<dbReference type="Proteomes" id="UP000031532">
    <property type="component" value="Unassembled WGS sequence"/>
</dbReference>
<dbReference type="OrthoDB" id="9784962at2"/>
<proteinExistence type="predicted"/>
<evidence type="ECO:0000313" key="6">
    <source>
        <dbReference type="Proteomes" id="UP000031532"/>
    </source>
</evidence>
<feature type="domain" description="HTH lacI-type" evidence="4">
    <location>
        <begin position="10"/>
        <end position="65"/>
    </location>
</feature>
<evidence type="ECO:0000256" key="3">
    <source>
        <dbReference type="ARBA" id="ARBA00023163"/>
    </source>
</evidence>